<organism evidence="1 2">
    <name type="scientific">Streptococcus uberis (strain ATCC BAA-854 / 0140J)</name>
    <dbReference type="NCBI Taxonomy" id="218495"/>
    <lineage>
        <taxon>Bacteria</taxon>
        <taxon>Bacillati</taxon>
        <taxon>Bacillota</taxon>
        <taxon>Bacilli</taxon>
        <taxon>Lactobacillales</taxon>
        <taxon>Streptococcaceae</taxon>
        <taxon>Streptococcus</taxon>
    </lineage>
</organism>
<evidence type="ECO:0000313" key="1">
    <source>
        <dbReference type="EMBL" id="CAR40721.1"/>
    </source>
</evidence>
<dbReference type="AlphaFoldDB" id="B9DTA2"/>
<dbReference type="HOGENOM" id="CLU_2756292_0_0_9"/>
<protein>
    <submittedName>
        <fullName evidence="1">Hypothetical phage protein</fullName>
    </submittedName>
</protein>
<reference evidence="2" key="1">
    <citation type="journal article" date="2009" name="BMC Genomics">
        <title>Evidence for niche adaptation in the genome of the bovine pathogen Streptococcus uberis.</title>
        <authorList>
            <person name="Ward P.N."/>
            <person name="Holden M.T.G."/>
            <person name="Leigh J.A."/>
            <person name="Lennard N."/>
            <person name="Bignell A."/>
            <person name="Barron A."/>
            <person name="Clark L."/>
            <person name="Quail M.A."/>
            <person name="Woodward J."/>
            <person name="Barrell B.G."/>
            <person name="Egan S.A."/>
            <person name="Field T.R."/>
            <person name="Maskell D."/>
            <person name="Kehoe M."/>
            <person name="Dowson C.G."/>
            <person name="Chanter N."/>
            <person name="Whatmore A.M."/>
            <person name="Bentley S.D."/>
            <person name="Parkhill J."/>
        </authorList>
    </citation>
    <scope>NUCLEOTIDE SEQUENCE [LARGE SCALE GENOMIC DNA]</scope>
    <source>
        <strain evidence="2">ATCC BAA-854 / 0140J</strain>
    </source>
</reference>
<sequence length="70" mass="8439">MENHTMKNEVFEIRDYLVENNYPKGFIFMLDDYFTNKAISKEEINNIMSLPKEEYQHFINNYQLRGANNA</sequence>
<accession>B9DTA2</accession>
<name>B9DTA2_STRU0</name>
<evidence type="ECO:0000313" key="2">
    <source>
        <dbReference type="Proteomes" id="UP000000449"/>
    </source>
</evidence>
<dbReference type="KEGG" id="sub:SUB0225"/>
<dbReference type="STRING" id="218495.SUB0225"/>
<proteinExistence type="predicted"/>
<dbReference type="Proteomes" id="UP000000449">
    <property type="component" value="Chromosome"/>
</dbReference>
<gene>
    <name evidence="1" type="ordered locus">SUB0225</name>
</gene>
<dbReference type="EMBL" id="AM946015">
    <property type="protein sequence ID" value="CAR40721.1"/>
    <property type="molecule type" value="Genomic_DNA"/>
</dbReference>
<keyword evidence="2" id="KW-1185">Reference proteome</keyword>